<dbReference type="SUPFAM" id="SSF53335">
    <property type="entry name" value="S-adenosyl-L-methionine-dependent methyltransferases"/>
    <property type="match status" value="1"/>
</dbReference>
<dbReference type="Gene3D" id="3.40.50.150">
    <property type="entry name" value="Vaccinia Virus protein VP39"/>
    <property type="match status" value="1"/>
</dbReference>
<proteinExistence type="predicted"/>
<organism evidence="2 3">
    <name type="scientific">Oleoguttula mirabilis</name>
    <dbReference type="NCBI Taxonomy" id="1507867"/>
    <lineage>
        <taxon>Eukaryota</taxon>
        <taxon>Fungi</taxon>
        <taxon>Dikarya</taxon>
        <taxon>Ascomycota</taxon>
        <taxon>Pezizomycotina</taxon>
        <taxon>Dothideomycetes</taxon>
        <taxon>Dothideomycetidae</taxon>
        <taxon>Mycosphaerellales</taxon>
        <taxon>Teratosphaeriaceae</taxon>
        <taxon>Oleoguttula</taxon>
    </lineage>
</organism>
<keyword evidence="3" id="KW-1185">Reference proteome</keyword>
<dbReference type="Proteomes" id="UP001324427">
    <property type="component" value="Unassembled WGS sequence"/>
</dbReference>
<dbReference type="InterPro" id="IPR025714">
    <property type="entry name" value="Methyltranfer_dom"/>
</dbReference>
<sequence length="279" mass="29941">MAQATGRSTYLPGYHLSNLTHHEWRTAENSAMHLVPTLEAMAGLNPGLTLLDVGAGSGTITASLAKYMPQGHITATDISEEILQRAAEYARKAGASNISFEVANVYKLPFPDSSFDVVHASQVLAHLDAPVQALKEMLRVTKPNGVVASKDGVLHTWSVHPDLPAIAKFQEVLVGTMKAAGGQCNAGAELVSWAMKAGASREQITATMSTWCYSTPEERQIWGGAMGERIKSGAMRKKASELGLATEAELDEMGKAWDEWVATEDACFGLMNGEILVKK</sequence>
<evidence type="ECO:0000259" key="1">
    <source>
        <dbReference type="Pfam" id="PF13847"/>
    </source>
</evidence>
<protein>
    <recommendedName>
        <fullName evidence="1">Methyltransferase domain-containing protein</fullName>
    </recommendedName>
</protein>
<name>A0AAV9J8W0_9PEZI</name>
<dbReference type="CDD" id="cd02440">
    <property type="entry name" value="AdoMet_MTases"/>
    <property type="match status" value="1"/>
</dbReference>
<dbReference type="PANTHER" id="PTHR43591">
    <property type="entry name" value="METHYLTRANSFERASE"/>
    <property type="match status" value="1"/>
</dbReference>
<dbReference type="EMBL" id="JAVFHQ010000051">
    <property type="protein sequence ID" value="KAK4541537.1"/>
    <property type="molecule type" value="Genomic_DNA"/>
</dbReference>
<gene>
    <name evidence="2" type="ORF">LTR36_007834</name>
</gene>
<dbReference type="Pfam" id="PF13847">
    <property type="entry name" value="Methyltransf_31"/>
    <property type="match status" value="1"/>
</dbReference>
<evidence type="ECO:0000313" key="3">
    <source>
        <dbReference type="Proteomes" id="UP001324427"/>
    </source>
</evidence>
<accession>A0AAV9J8W0</accession>
<reference evidence="2 3" key="1">
    <citation type="submission" date="2021-11" db="EMBL/GenBank/DDBJ databases">
        <title>Black yeast isolated from Biological Soil Crust.</title>
        <authorList>
            <person name="Kurbessoian T."/>
        </authorList>
    </citation>
    <scope>NUCLEOTIDE SEQUENCE [LARGE SCALE GENOMIC DNA]</scope>
    <source>
        <strain evidence="2 3">CCFEE 5522</strain>
    </source>
</reference>
<feature type="domain" description="Methyltransferase" evidence="1">
    <location>
        <begin position="45"/>
        <end position="164"/>
    </location>
</feature>
<comment type="caution">
    <text evidence="2">The sequence shown here is derived from an EMBL/GenBank/DDBJ whole genome shotgun (WGS) entry which is preliminary data.</text>
</comment>
<dbReference type="InterPro" id="IPR029063">
    <property type="entry name" value="SAM-dependent_MTases_sf"/>
</dbReference>
<evidence type="ECO:0000313" key="2">
    <source>
        <dbReference type="EMBL" id="KAK4541537.1"/>
    </source>
</evidence>
<dbReference type="AlphaFoldDB" id="A0AAV9J8W0"/>